<organism evidence="4">
    <name type="scientific">Nippostrongylus brasiliensis</name>
    <name type="common">Rat hookworm</name>
    <dbReference type="NCBI Taxonomy" id="27835"/>
    <lineage>
        <taxon>Eukaryota</taxon>
        <taxon>Metazoa</taxon>
        <taxon>Ecdysozoa</taxon>
        <taxon>Nematoda</taxon>
        <taxon>Chromadorea</taxon>
        <taxon>Rhabditida</taxon>
        <taxon>Rhabditina</taxon>
        <taxon>Rhabditomorpha</taxon>
        <taxon>Strongyloidea</taxon>
        <taxon>Heligmosomidae</taxon>
        <taxon>Nippostrongylus</taxon>
    </lineage>
</organism>
<dbReference type="WBParaSite" id="NBR_0000959401-mRNA-1">
    <property type="protein sequence ID" value="NBR_0000959401-mRNA-1"/>
    <property type="gene ID" value="NBR_0000959401"/>
</dbReference>
<reference evidence="2 3" key="2">
    <citation type="submission" date="2018-11" db="EMBL/GenBank/DDBJ databases">
        <authorList>
            <consortium name="Pathogen Informatics"/>
        </authorList>
    </citation>
    <scope>NUCLEOTIDE SEQUENCE [LARGE SCALE GENOMIC DNA]</scope>
</reference>
<evidence type="ECO:0000313" key="2">
    <source>
        <dbReference type="EMBL" id="VDL73184.1"/>
    </source>
</evidence>
<accession>A0A0N4Y1S5</accession>
<dbReference type="Proteomes" id="UP000271162">
    <property type="component" value="Unassembled WGS sequence"/>
</dbReference>
<protein>
    <submittedName>
        <fullName evidence="4">Reverse transcriptase domain-containing protein</fullName>
    </submittedName>
</protein>
<sequence>MERLRELSNDFALLRTEVLKMRPAISIPQDTSSTSTAPHTTDPSIGSDPRSEYYTKIDEYFERPRSIIIANVPESSATPPEYKMIYLECATSWTFLKLIVL</sequence>
<feature type="compositionally biased region" description="Polar residues" evidence="1">
    <location>
        <begin position="28"/>
        <end position="44"/>
    </location>
</feature>
<feature type="region of interest" description="Disordered" evidence="1">
    <location>
        <begin position="25"/>
        <end position="51"/>
    </location>
</feature>
<proteinExistence type="predicted"/>
<dbReference type="AlphaFoldDB" id="A0A0N4Y1S5"/>
<gene>
    <name evidence="2" type="ORF">NBR_LOCUS9595</name>
</gene>
<reference evidence="4" key="1">
    <citation type="submission" date="2017-02" db="UniProtKB">
        <authorList>
            <consortium name="WormBaseParasite"/>
        </authorList>
    </citation>
    <scope>IDENTIFICATION</scope>
</reference>
<keyword evidence="3" id="KW-1185">Reference proteome</keyword>
<name>A0A0N4Y1S5_NIPBR</name>
<evidence type="ECO:0000313" key="3">
    <source>
        <dbReference type="Proteomes" id="UP000271162"/>
    </source>
</evidence>
<dbReference type="EMBL" id="UYSL01020164">
    <property type="protein sequence ID" value="VDL73184.1"/>
    <property type="molecule type" value="Genomic_DNA"/>
</dbReference>
<evidence type="ECO:0000256" key="1">
    <source>
        <dbReference type="SAM" id="MobiDB-lite"/>
    </source>
</evidence>
<evidence type="ECO:0000313" key="4">
    <source>
        <dbReference type="WBParaSite" id="NBR_0000959401-mRNA-1"/>
    </source>
</evidence>